<keyword evidence="1" id="KW-0175">Coiled coil</keyword>
<dbReference type="AlphaFoldDB" id="A0A438FA60"/>
<dbReference type="Proteomes" id="UP000288805">
    <property type="component" value="Unassembled WGS sequence"/>
</dbReference>
<sequence>MSDMGFGHAIEGIKGVRAHSLSEEAEMEARATEEASRARVREDAGVTCCHEGDWRVSEAFPTKARALITDEALTAESSRGPSGLDETVEGVGFQAPLCAVLNDGSSKWDESSLVKFNKSLGFSIESVDGEILKSLLRLKTRKDQGNKKGTLGLTRGGAKPRGGEIFGVGSFECQGFPNERRRGGKMSSSMRRFSKVIDDLDLRNLPLHGVQSTLPRPVSDHFPILLDGGGRWWQGLRFSGSFSFILAEKLKALKDTQEKMRLLSMEELEARKEAKGDFEKWALMEEISWRQKSREVWLRESDRNTGFFHKMANSHRRKNCLSKIKVNGTWIDGEDAVRLEEAFTEEEVFSALSDLNGDKAPSPNGFSLSFWQFS</sequence>
<reference evidence="2 3" key="1">
    <citation type="journal article" date="2018" name="PLoS Genet.">
        <title>Population sequencing reveals clonal diversity and ancestral inbreeding in the grapevine cultivar Chardonnay.</title>
        <authorList>
            <person name="Roach M.J."/>
            <person name="Johnson D.L."/>
            <person name="Bohlmann J."/>
            <person name="van Vuuren H.J."/>
            <person name="Jones S.J."/>
            <person name="Pretorius I.S."/>
            <person name="Schmidt S.A."/>
            <person name="Borneman A.R."/>
        </authorList>
    </citation>
    <scope>NUCLEOTIDE SEQUENCE [LARGE SCALE GENOMIC DNA]</scope>
    <source>
        <strain evidence="3">cv. Chardonnay</strain>
        <tissue evidence="2">Leaf</tissue>
    </source>
</reference>
<name>A0A438FA60_VITVI</name>
<evidence type="ECO:0000313" key="3">
    <source>
        <dbReference type="Proteomes" id="UP000288805"/>
    </source>
</evidence>
<accession>A0A438FA60</accession>
<evidence type="ECO:0000256" key="1">
    <source>
        <dbReference type="SAM" id="Coils"/>
    </source>
</evidence>
<gene>
    <name evidence="2" type="ORF">CK203_082695</name>
</gene>
<evidence type="ECO:0000313" key="2">
    <source>
        <dbReference type="EMBL" id="RVW56811.1"/>
    </source>
</evidence>
<feature type="coiled-coil region" evidence="1">
    <location>
        <begin position="246"/>
        <end position="273"/>
    </location>
</feature>
<protein>
    <submittedName>
        <fullName evidence="2">Uncharacterized protein</fullName>
    </submittedName>
</protein>
<comment type="caution">
    <text evidence="2">The sequence shown here is derived from an EMBL/GenBank/DDBJ whole genome shotgun (WGS) entry which is preliminary data.</text>
</comment>
<dbReference type="EMBL" id="QGNW01001071">
    <property type="protein sequence ID" value="RVW56811.1"/>
    <property type="molecule type" value="Genomic_DNA"/>
</dbReference>
<organism evidence="2 3">
    <name type="scientific">Vitis vinifera</name>
    <name type="common">Grape</name>
    <dbReference type="NCBI Taxonomy" id="29760"/>
    <lineage>
        <taxon>Eukaryota</taxon>
        <taxon>Viridiplantae</taxon>
        <taxon>Streptophyta</taxon>
        <taxon>Embryophyta</taxon>
        <taxon>Tracheophyta</taxon>
        <taxon>Spermatophyta</taxon>
        <taxon>Magnoliopsida</taxon>
        <taxon>eudicotyledons</taxon>
        <taxon>Gunneridae</taxon>
        <taxon>Pentapetalae</taxon>
        <taxon>rosids</taxon>
        <taxon>Vitales</taxon>
        <taxon>Vitaceae</taxon>
        <taxon>Viteae</taxon>
        <taxon>Vitis</taxon>
    </lineage>
</organism>
<proteinExistence type="predicted"/>